<evidence type="ECO:0000256" key="1">
    <source>
        <dbReference type="ARBA" id="ARBA00023186"/>
    </source>
</evidence>
<feature type="region of interest" description="Disordered" evidence="2">
    <location>
        <begin position="242"/>
        <end position="319"/>
    </location>
</feature>
<dbReference type="SUPFAM" id="SSF46565">
    <property type="entry name" value="Chaperone J-domain"/>
    <property type="match status" value="1"/>
</dbReference>
<dbReference type="InterPro" id="IPR018253">
    <property type="entry name" value="DnaJ_domain_CS"/>
</dbReference>
<feature type="compositionally biased region" description="Low complexity" evidence="2">
    <location>
        <begin position="374"/>
        <end position="391"/>
    </location>
</feature>
<reference evidence="4 5" key="1">
    <citation type="journal article" date="2020" name="Genome Biol. Evol.">
        <title>A new high-quality draft genome assembly of the Chinese cordyceps Ophiocordyceps sinensis.</title>
        <authorList>
            <person name="Shu R."/>
            <person name="Zhang J."/>
            <person name="Meng Q."/>
            <person name="Zhang H."/>
            <person name="Zhou G."/>
            <person name="Li M."/>
            <person name="Wu P."/>
            <person name="Zhao Y."/>
            <person name="Chen C."/>
            <person name="Qin Q."/>
        </authorList>
    </citation>
    <scope>NUCLEOTIDE SEQUENCE [LARGE SCALE GENOMIC DNA]</scope>
    <source>
        <strain evidence="4 5">IOZ07</strain>
    </source>
</reference>
<comment type="caution">
    <text evidence="4">The sequence shown here is derived from an EMBL/GenBank/DDBJ whole genome shotgun (WGS) entry which is preliminary data.</text>
</comment>
<dbReference type="PRINTS" id="PR00625">
    <property type="entry name" value="JDOMAIN"/>
</dbReference>
<gene>
    <name evidence="4" type="ORF">G6O67_006616</name>
</gene>
<protein>
    <recommendedName>
        <fullName evidence="3">J domain-containing protein</fullName>
    </recommendedName>
</protein>
<dbReference type="AlphaFoldDB" id="A0A8H4LX59"/>
<feature type="region of interest" description="Disordered" evidence="2">
    <location>
        <begin position="341"/>
        <end position="394"/>
    </location>
</feature>
<organism evidence="4 5">
    <name type="scientific">Ophiocordyceps sinensis</name>
    <dbReference type="NCBI Taxonomy" id="72228"/>
    <lineage>
        <taxon>Eukaryota</taxon>
        <taxon>Fungi</taxon>
        <taxon>Dikarya</taxon>
        <taxon>Ascomycota</taxon>
        <taxon>Pezizomycotina</taxon>
        <taxon>Sordariomycetes</taxon>
        <taxon>Hypocreomycetidae</taxon>
        <taxon>Hypocreales</taxon>
        <taxon>Ophiocordycipitaceae</taxon>
        <taxon>Ophiocordyceps</taxon>
    </lineage>
</organism>
<dbReference type="InterPro" id="IPR001623">
    <property type="entry name" value="DnaJ_domain"/>
</dbReference>
<dbReference type="SMART" id="SM00271">
    <property type="entry name" value="DnaJ"/>
    <property type="match status" value="1"/>
</dbReference>
<name>A0A8H4LX59_9HYPO</name>
<evidence type="ECO:0000256" key="2">
    <source>
        <dbReference type="SAM" id="MobiDB-lite"/>
    </source>
</evidence>
<feature type="region of interest" description="Disordered" evidence="2">
    <location>
        <begin position="80"/>
        <end position="110"/>
    </location>
</feature>
<feature type="compositionally biased region" description="Polar residues" evidence="2">
    <location>
        <begin position="92"/>
        <end position="104"/>
    </location>
</feature>
<dbReference type="PANTHER" id="PTHR44145">
    <property type="entry name" value="DNAJ HOMOLOG SUBFAMILY A MEMBER 3, MITOCHONDRIAL"/>
    <property type="match status" value="1"/>
</dbReference>
<feature type="domain" description="J" evidence="3">
    <location>
        <begin position="9"/>
        <end position="74"/>
    </location>
</feature>
<dbReference type="EMBL" id="JAAVMX010000007">
    <property type="protein sequence ID" value="KAF4506541.1"/>
    <property type="molecule type" value="Genomic_DNA"/>
</dbReference>
<dbReference type="Gene3D" id="1.10.287.110">
    <property type="entry name" value="DnaJ domain"/>
    <property type="match status" value="1"/>
</dbReference>
<feature type="compositionally biased region" description="Acidic residues" evidence="2">
    <location>
        <begin position="348"/>
        <end position="358"/>
    </location>
</feature>
<keyword evidence="1" id="KW-0143">Chaperone</keyword>
<evidence type="ECO:0000259" key="3">
    <source>
        <dbReference type="PROSITE" id="PS50076"/>
    </source>
</evidence>
<dbReference type="CDD" id="cd06257">
    <property type="entry name" value="DnaJ"/>
    <property type="match status" value="1"/>
</dbReference>
<accession>A0A8H4LX59</accession>
<dbReference type="Pfam" id="PF00226">
    <property type="entry name" value="DnaJ"/>
    <property type="match status" value="1"/>
</dbReference>
<dbReference type="InterPro" id="IPR051938">
    <property type="entry name" value="Apopto_cytoskel_mod"/>
</dbReference>
<proteinExistence type="predicted"/>
<dbReference type="PANTHER" id="PTHR44145:SF3">
    <property type="entry name" value="DNAJ HOMOLOG SUBFAMILY A MEMBER 3, MITOCHONDRIAL"/>
    <property type="match status" value="1"/>
</dbReference>
<dbReference type="PROSITE" id="PS50076">
    <property type="entry name" value="DNAJ_2"/>
    <property type="match status" value="1"/>
</dbReference>
<sequence length="439" mass="51568">MAPTAFTVDYYNVLGVAFAADQASIKAAYRRLALLKHPDKNGNSKKATTDFQELLDAYSTLSDPNQRKLFDLQYPSIRTQSAQAGRDKNEHGTSQTKSTSPQTNEEQEMEQLNREIKWMCTHQKKLELDLFDLQEVIKQKSSTLSRLESETTKEAKEDAYRKTWMGYFFQAQLTAAEKEERNRRASGRMVGQRVVETQLHNCNVKMASIRSQLDVLRESIRGKQIQRMSIWQRQMAAKANAEQRARAEELRKQETARREREEQLRRAREAETRRREEEASKKRAENLRAERERAEAKKAREERHRQYERERAEAKKAHEEWQRLYERERERAEAREERRRQYEREREQEEPDSEEESENGQRGQKARGFEHRNGAGTKKTTARTGGATSTTKCKHRGWWQRIDGRSLCEHCGVWQSKFALRCPGCQVMACASCRKVMKR</sequence>
<dbReference type="Proteomes" id="UP000557566">
    <property type="component" value="Unassembled WGS sequence"/>
</dbReference>
<dbReference type="OrthoDB" id="10250354at2759"/>
<evidence type="ECO:0000313" key="5">
    <source>
        <dbReference type="Proteomes" id="UP000557566"/>
    </source>
</evidence>
<evidence type="ECO:0000313" key="4">
    <source>
        <dbReference type="EMBL" id="KAF4506541.1"/>
    </source>
</evidence>
<dbReference type="InterPro" id="IPR036869">
    <property type="entry name" value="J_dom_sf"/>
</dbReference>
<dbReference type="PROSITE" id="PS00636">
    <property type="entry name" value="DNAJ_1"/>
    <property type="match status" value="1"/>
</dbReference>
<keyword evidence="5" id="KW-1185">Reference proteome</keyword>